<evidence type="ECO:0000256" key="6">
    <source>
        <dbReference type="ARBA" id="ARBA00023838"/>
    </source>
</evidence>
<dbReference type="GO" id="GO:0032456">
    <property type="term" value="P:endocytic recycling"/>
    <property type="evidence" value="ECO:0007669"/>
    <property type="project" value="InterPro"/>
</dbReference>
<keyword evidence="5" id="KW-0653">Protein transport</keyword>
<dbReference type="PANTHER" id="PTHR13673:SF0">
    <property type="entry name" value="VPS35 ENDOSOMAL PROTEIN-SORTING FACTOR-LIKE"/>
    <property type="match status" value="1"/>
</dbReference>
<sequence length="925" mass="104922">RKGACPSQSWRHRVCPSAPHNHGAPKAQLLSICPFQSWRPERSGAGEKRAGGPGATAHVTGKMAVFPWHSRGRNYKAEFASCRLEAVPLEFGDYHPLKPITVTESKTKKVSRKGSTSSTSSSSSSSVVDPLSSVLDGTDPLSMILLLRPCLDSSRKRRDRDENSIVGSDFEPWASKRGEILARYTTTEKLSINLFMGSEKGKATATSAMSEKVRTRLEELDDFEEGSQKELLNLTQQDYVNRIEELNQSLKDAWASDQKVKALKIVIQCSKLLSDTSVIQFYPSKFVLITDILDTFGKLVYERIFSMCVDNRSVLPDHFSPENVNDTAKETCLNWFFKIASIRELIPRFYVEASILKCNKFLSKTGISECLPRLTCMIRGIGDPLVSVYARAYLCRALLTEMMERCKKLGNNALLLNSVMSAFRAEFIATRSMDFIGMIKECDESGFPKHLLFRSLGLNLALADPPEGDRLQILNEAWKVITKLKNPQDYVNCAEVWVEYTCKHFTKREVNTVLADVIKHMTPDRAFEDSYPQLQSIIKKVIAHFHDFSVLFSVEKFLPFLDMFQKESVRVEVCKCIMEVFIKHQQEPTKDPVILNALLHVCKTMHDSVNALTLEDEKRMLAYLINGFIKMVSFGRDFEQQLSFYVEARSMFCNLEPVLVQLIHACVAYCFITIPSLVGIFTRLNLYLHSGQVALANQCLSQADAFFKAAISLIPEVPKTINIDGKMRPSESFLLEFLCNFFSTLLIVPDHPEHGVLFLVRELLNVIQDYTWEDNSDDKIRIYTCVLHLLSAMSQETYLYHIDKVDSNDSLYGGDTKFLAENNKLCETVMAQILEHLKTLAKDEALKRQSSLGLSFFNSILAHGDLRNNRLNQLSVNLWHLAQRHGCADTRTMVKTLEYIKKRSKHPDMGHLTELALRLPLQTRT</sequence>
<gene>
    <name evidence="8" type="primary">VPS35L</name>
</gene>
<dbReference type="AlphaFoldDB" id="A0A8C9M8V7"/>
<reference evidence="8" key="2">
    <citation type="submission" date="2025-09" db="UniProtKB">
        <authorList>
            <consortium name="Ensembl"/>
        </authorList>
    </citation>
    <scope>IDENTIFICATION</scope>
</reference>
<dbReference type="GO" id="GO:0015031">
    <property type="term" value="P:protein transport"/>
    <property type="evidence" value="ECO:0007669"/>
    <property type="project" value="UniProtKB-KW"/>
</dbReference>
<evidence type="ECO:0000256" key="5">
    <source>
        <dbReference type="ARBA" id="ARBA00022927"/>
    </source>
</evidence>
<feature type="compositionally biased region" description="Low complexity" evidence="7">
    <location>
        <begin position="113"/>
        <end position="132"/>
    </location>
</feature>
<dbReference type="PANTHER" id="PTHR13673">
    <property type="entry name" value="ESOPHAGEAL CANCER ASSOCIATED PROTEIN"/>
    <property type="match status" value="1"/>
</dbReference>
<evidence type="ECO:0000256" key="1">
    <source>
        <dbReference type="ARBA" id="ARBA00004177"/>
    </source>
</evidence>
<dbReference type="GO" id="GO:0005768">
    <property type="term" value="C:endosome"/>
    <property type="evidence" value="ECO:0007669"/>
    <property type="project" value="UniProtKB-SubCell"/>
</dbReference>
<evidence type="ECO:0000313" key="8">
    <source>
        <dbReference type="Ensembl" id="ENSPTIP00000017016.1"/>
    </source>
</evidence>
<dbReference type="Proteomes" id="UP000675900">
    <property type="component" value="Unassembled WGS sequence"/>
</dbReference>
<proteinExistence type="inferred from homology"/>
<evidence type="ECO:0000256" key="7">
    <source>
        <dbReference type="SAM" id="MobiDB-lite"/>
    </source>
</evidence>
<keyword evidence="9" id="KW-1185">Reference proteome</keyword>
<reference evidence="8" key="1">
    <citation type="submission" date="2025-08" db="UniProtKB">
        <authorList>
            <consortium name="Ensembl"/>
        </authorList>
    </citation>
    <scope>IDENTIFICATION</scope>
</reference>
<feature type="region of interest" description="Disordered" evidence="7">
    <location>
        <begin position="104"/>
        <end position="132"/>
    </location>
</feature>
<protein>
    <recommendedName>
        <fullName evidence="6">VPS35 endosomal protein-sorting factor-like</fullName>
    </recommendedName>
</protein>
<evidence type="ECO:0000256" key="4">
    <source>
        <dbReference type="ARBA" id="ARBA00022753"/>
    </source>
</evidence>
<evidence type="ECO:0000256" key="3">
    <source>
        <dbReference type="ARBA" id="ARBA00022448"/>
    </source>
</evidence>
<dbReference type="Ensembl" id="ENSPTIT00000021202.1">
    <property type="protein sequence ID" value="ENSPTIP00000017016.1"/>
    <property type="gene ID" value="ENSPTIG00000015272.1"/>
</dbReference>
<evidence type="ECO:0000256" key="2">
    <source>
        <dbReference type="ARBA" id="ARBA00010704"/>
    </source>
</evidence>
<evidence type="ECO:0000313" key="9">
    <source>
        <dbReference type="Proteomes" id="UP000675900"/>
    </source>
</evidence>
<keyword evidence="4" id="KW-0967">Endosome</keyword>
<accession>A0A8C9M8V7</accession>
<keyword evidence="3" id="KW-0813">Transport</keyword>
<dbReference type="GeneTree" id="ENSGT00390000011343"/>
<comment type="similarity">
    <text evidence="2">Belongs to the VPS35L family.</text>
</comment>
<comment type="subcellular location">
    <subcellularLocation>
        <location evidence="1">Endosome</location>
    </subcellularLocation>
</comment>
<name>A0A8C9M8V7_PANTA</name>
<organism evidence="8 9">
    <name type="scientific">Panthera tigris altaica</name>
    <name type="common">Siberian tiger</name>
    <dbReference type="NCBI Taxonomy" id="74533"/>
    <lineage>
        <taxon>Eukaryota</taxon>
        <taxon>Metazoa</taxon>
        <taxon>Chordata</taxon>
        <taxon>Craniata</taxon>
        <taxon>Vertebrata</taxon>
        <taxon>Euteleostomi</taxon>
        <taxon>Mammalia</taxon>
        <taxon>Eutheria</taxon>
        <taxon>Laurasiatheria</taxon>
        <taxon>Carnivora</taxon>
        <taxon>Feliformia</taxon>
        <taxon>Felidae</taxon>
        <taxon>Pantherinae</taxon>
        <taxon>Panthera</taxon>
    </lineage>
</organism>
<dbReference type="InterPro" id="IPR029705">
    <property type="entry name" value="VPS35L"/>
</dbReference>